<proteinExistence type="predicted"/>
<accession>A0ACB8C6S8</accession>
<evidence type="ECO:0000313" key="1">
    <source>
        <dbReference type="EMBL" id="KAH7936595.1"/>
    </source>
</evidence>
<evidence type="ECO:0000313" key="2">
    <source>
        <dbReference type="Proteomes" id="UP000821865"/>
    </source>
</evidence>
<gene>
    <name evidence="1" type="ORF">HPB49_001630</name>
</gene>
<comment type="caution">
    <text evidence="1">The sequence shown here is derived from an EMBL/GenBank/DDBJ whole genome shotgun (WGS) entry which is preliminary data.</text>
</comment>
<organism evidence="1 2">
    <name type="scientific">Dermacentor silvarum</name>
    <name type="common">Tick</name>
    <dbReference type="NCBI Taxonomy" id="543639"/>
    <lineage>
        <taxon>Eukaryota</taxon>
        <taxon>Metazoa</taxon>
        <taxon>Ecdysozoa</taxon>
        <taxon>Arthropoda</taxon>
        <taxon>Chelicerata</taxon>
        <taxon>Arachnida</taxon>
        <taxon>Acari</taxon>
        <taxon>Parasitiformes</taxon>
        <taxon>Ixodida</taxon>
        <taxon>Ixodoidea</taxon>
        <taxon>Ixodidae</taxon>
        <taxon>Rhipicephalinae</taxon>
        <taxon>Dermacentor</taxon>
    </lineage>
</organism>
<keyword evidence="2" id="KW-1185">Reference proteome</keyword>
<dbReference type="EMBL" id="CM023477">
    <property type="protein sequence ID" value="KAH7936595.1"/>
    <property type="molecule type" value="Genomic_DNA"/>
</dbReference>
<protein>
    <submittedName>
        <fullName evidence="1">Uncharacterized protein</fullName>
    </submittedName>
</protein>
<dbReference type="Proteomes" id="UP000821865">
    <property type="component" value="Chromosome 8"/>
</dbReference>
<reference evidence="1" key="1">
    <citation type="submission" date="2020-05" db="EMBL/GenBank/DDBJ databases">
        <title>Large-scale comparative analyses of tick genomes elucidate their genetic diversity and vector capacities.</title>
        <authorList>
            <person name="Jia N."/>
            <person name="Wang J."/>
            <person name="Shi W."/>
            <person name="Du L."/>
            <person name="Sun Y."/>
            <person name="Zhan W."/>
            <person name="Jiang J."/>
            <person name="Wang Q."/>
            <person name="Zhang B."/>
            <person name="Ji P."/>
            <person name="Sakyi L.B."/>
            <person name="Cui X."/>
            <person name="Yuan T."/>
            <person name="Jiang B."/>
            <person name="Yang W."/>
            <person name="Lam T.T.-Y."/>
            <person name="Chang Q."/>
            <person name="Ding S."/>
            <person name="Wang X."/>
            <person name="Zhu J."/>
            <person name="Ruan X."/>
            <person name="Zhao L."/>
            <person name="Wei J."/>
            <person name="Que T."/>
            <person name="Du C."/>
            <person name="Cheng J."/>
            <person name="Dai P."/>
            <person name="Han X."/>
            <person name="Huang E."/>
            <person name="Gao Y."/>
            <person name="Liu J."/>
            <person name="Shao H."/>
            <person name="Ye R."/>
            <person name="Li L."/>
            <person name="Wei W."/>
            <person name="Wang X."/>
            <person name="Wang C."/>
            <person name="Yang T."/>
            <person name="Huo Q."/>
            <person name="Li W."/>
            <person name="Guo W."/>
            <person name="Chen H."/>
            <person name="Zhou L."/>
            <person name="Ni X."/>
            <person name="Tian J."/>
            <person name="Zhou Y."/>
            <person name="Sheng Y."/>
            <person name="Liu T."/>
            <person name="Pan Y."/>
            <person name="Xia L."/>
            <person name="Li J."/>
            <person name="Zhao F."/>
            <person name="Cao W."/>
        </authorList>
    </citation>
    <scope>NUCLEOTIDE SEQUENCE</scope>
    <source>
        <strain evidence="1">Dsil-2018</strain>
    </source>
</reference>
<name>A0ACB8C6S8_DERSI</name>
<sequence>MVLDSNAAGSASSDMVAKADKPSTDHWKQNTTPLLPAATFSWLPACVNRKLLPFKLHYFLFIAGEAGVGPYIAVVGRRNGIGPATMAVIFTVMPLTAVLFKPVCGFIIDRTRNITAVILVLQVLCTLFYGVAFFCPSAISDGATYKGNLSCSLEVFDVTGTSGSQQCSSSGSDSIYCVLSSEKHVWEGVSARLTTDNKIVLANASKPCKDLLKYNLLSNDSLAVPGEVKCSCDAALYNNPNFWIYTVFAILGFALAAALNNVGDAAVSNALGSDIEVFGRQRLFGTLSYGMTSPLIGYLVDVASSESSVTDYRPCFYVFAGAMLLDMILILAMPRMHVAEVSVNFFKDIAGLLSSSEILLFTLFTFLAGSMIGFLNAFETWFLEDLGTPTFLIGLTKTVQCFGAEPVLFFLSTYILKKIGYFYSYSVAFLLFACKALGYSFLRNVWGSLAVNIVGGAIFPMVYAAMAVFAKKKARPGTAASMVCILGANYDGLGSAAGSLVGGLSIDKIGARQTFRYLGFSSVAAAFLIAVCYLLLRCTAAHEYAQACVLPYLAAVGRSNGIPESNIAYIFALIPIGAIFVKAIGGYVADKTQNVTAILLVLILSLLVSNGMVFFSKSVRDPPLPPLARLNCPLTNLTFDNPFVNCTELAPPCNLDSCSQNASTETDVVFNGNVSVASADRMCSLLQPNDTTVLGAFPVEVCRLSCLCYEAEDNEVNYGVYVVFVAISFMTGAGVFVLTDAAVCEKLGDKANTFGKQRIWGTISWGILSPIAGIAIDAANTATNGRAGYTPGFYIFAVLLVMDMVVLHHTPRLRMGAQSSSFFKDIRTVFGGCEVMVFTVWTCFTGVFFGVQASYNAWFLEDIGAPKLVIGLGFAIMTLLAELPLLFVADKIMIRIGYFSSYCLSFASSAIKLIAYSFLNNPWYALIIDVIGGAAFPLAFASMTVFARENALQGTSASVLCALNACFEGVGVVAGNFIGGMSFEKVGGKLTYQYLGIAATVCMVGCGLSGFIVRKLHPKDSLWKATAKEPTGAYT</sequence>